<organism evidence="4 5">
    <name type="scientific">Chlorella vulgaris</name>
    <name type="common">Green alga</name>
    <dbReference type="NCBI Taxonomy" id="3077"/>
    <lineage>
        <taxon>Eukaryota</taxon>
        <taxon>Viridiplantae</taxon>
        <taxon>Chlorophyta</taxon>
        <taxon>core chlorophytes</taxon>
        <taxon>Trebouxiophyceae</taxon>
        <taxon>Chlorellales</taxon>
        <taxon>Chlorellaceae</taxon>
        <taxon>Chlorella clade</taxon>
        <taxon>Chlorella</taxon>
    </lineage>
</organism>
<evidence type="ECO:0000313" key="4">
    <source>
        <dbReference type="EMBL" id="KAI3433889.1"/>
    </source>
</evidence>
<sequence length="465" mass="49170">MASLRSSIDGWMHFCGGVLIHPSVVMTAAHCVRNHFTGVDLPDDYHRPLVRLGGWRKTVDGPKDYEARLTVKTVVHPRFVTGVARGLNATTADFMTFDVALLLLNKPSAMPVVRLPQLTAKPGNPLADWTPLTAMGWGYTDSEYNEAETLQQLALKLVPLDTCQQDLGAVSYVVDDVRHRVSYNWGNNTLICAAKDYPDTFSGICGGDSGSPLVRRGTDPSGSADTLVGIASFASAKCGEYARKPSAFTDVPSQVGWVTATLKRLLPNSQEPASGSGTTDAVAPLSSTVNATSLQGFDGKQAAVSQPAGTTLRLLTYPGWRLTAKLVPGPAKGSVVVGSVTLRGPHAAVQVVMVGRTMTAVVNSKTLSMKHQRAIPGGVVRFVAAKARSARVLIIKQQGLTIRVVQPWSDTRRLLTSQFNVMVTLSTVRPTAPLGGLLGSTVPQASGDITAAAGPFSSSLLSADA</sequence>
<evidence type="ECO:0000313" key="5">
    <source>
        <dbReference type="Proteomes" id="UP001055712"/>
    </source>
</evidence>
<protein>
    <recommendedName>
        <fullName evidence="3">Peptidase S1 domain-containing protein</fullName>
    </recommendedName>
</protein>
<keyword evidence="2" id="KW-0645">Protease</keyword>
<reference evidence="4" key="2">
    <citation type="submission" date="2020-11" db="EMBL/GenBank/DDBJ databases">
        <authorList>
            <person name="Cecchin M."/>
            <person name="Marcolungo L."/>
            <person name="Rossato M."/>
            <person name="Girolomoni L."/>
            <person name="Cosentino E."/>
            <person name="Cuine S."/>
            <person name="Li-Beisson Y."/>
            <person name="Delledonne M."/>
            <person name="Ballottari M."/>
        </authorList>
    </citation>
    <scope>NUCLEOTIDE SEQUENCE</scope>
    <source>
        <strain evidence="4">211/11P</strain>
        <tissue evidence="4">Whole cell</tissue>
    </source>
</reference>
<evidence type="ECO:0000256" key="1">
    <source>
        <dbReference type="ARBA" id="ARBA00023157"/>
    </source>
</evidence>
<dbReference type="Gene3D" id="2.40.10.10">
    <property type="entry name" value="Trypsin-like serine proteases"/>
    <property type="match status" value="1"/>
</dbReference>
<dbReference type="PANTHER" id="PTHR24258:SF116">
    <property type="entry name" value="FI16631P1-RELATED"/>
    <property type="match status" value="1"/>
</dbReference>
<dbReference type="InterPro" id="IPR033116">
    <property type="entry name" value="TRYPSIN_SER"/>
</dbReference>
<keyword evidence="2" id="KW-0720">Serine protease</keyword>
<dbReference type="PROSITE" id="PS00134">
    <property type="entry name" value="TRYPSIN_HIS"/>
    <property type="match status" value="1"/>
</dbReference>
<dbReference type="EMBL" id="SIDB01000004">
    <property type="protein sequence ID" value="KAI3433889.1"/>
    <property type="molecule type" value="Genomic_DNA"/>
</dbReference>
<dbReference type="AlphaFoldDB" id="A0A9D4TT20"/>
<dbReference type="InterPro" id="IPR009003">
    <property type="entry name" value="Peptidase_S1_PA"/>
</dbReference>
<reference evidence="4" key="1">
    <citation type="journal article" date="2019" name="Plant J.">
        <title>Chlorella vulgaris genome assembly and annotation reveals the molecular basis for metabolic acclimation to high light conditions.</title>
        <authorList>
            <person name="Cecchin M."/>
            <person name="Marcolungo L."/>
            <person name="Rossato M."/>
            <person name="Girolomoni L."/>
            <person name="Cosentino E."/>
            <person name="Cuine S."/>
            <person name="Li-Beisson Y."/>
            <person name="Delledonne M."/>
            <person name="Ballottari M."/>
        </authorList>
    </citation>
    <scope>NUCLEOTIDE SEQUENCE</scope>
    <source>
        <strain evidence="4">211/11P</strain>
    </source>
</reference>
<keyword evidence="5" id="KW-1185">Reference proteome</keyword>
<keyword evidence="1" id="KW-1015">Disulfide bond</keyword>
<dbReference type="SUPFAM" id="SSF50494">
    <property type="entry name" value="Trypsin-like serine proteases"/>
    <property type="match status" value="1"/>
</dbReference>
<dbReference type="OrthoDB" id="6339452at2759"/>
<keyword evidence="2" id="KW-0378">Hydrolase</keyword>
<dbReference type="CDD" id="cd00190">
    <property type="entry name" value="Tryp_SPc"/>
    <property type="match status" value="1"/>
</dbReference>
<dbReference type="InterPro" id="IPR018114">
    <property type="entry name" value="TRYPSIN_HIS"/>
</dbReference>
<gene>
    <name evidence="4" type="ORF">D9Q98_003691</name>
</gene>
<dbReference type="Proteomes" id="UP001055712">
    <property type="component" value="Unassembled WGS sequence"/>
</dbReference>
<name>A0A9D4TT20_CHLVU</name>
<accession>A0A9D4TT20</accession>
<dbReference type="PROSITE" id="PS50240">
    <property type="entry name" value="TRYPSIN_DOM"/>
    <property type="match status" value="1"/>
</dbReference>
<dbReference type="GO" id="GO:0006508">
    <property type="term" value="P:proteolysis"/>
    <property type="evidence" value="ECO:0007669"/>
    <property type="project" value="UniProtKB-KW"/>
</dbReference>
<comment type="caution">
    <text evidence="4">The sequence shown here is derived from an EMBL/GenBank/DDBJ whole genome shotgun (WGS) entry which is preliminary data.</text>
</comment>
<dbReference type="SMART" id="SM00020">
    <property type="entry name" value="Tryp_SPc"/>
    <property type="match status" value="1"/>
</dbReference>
<evidence type="ECO:0000259" key="3">
    <source>
        <dbReference type="PROSITE" id="PS50240"/>
    </source>
</evidence>
<dbReference type="InterPro" id="IPR043504">
    <property type="entry name" value="Peptidase_S1_PA_chymotrypsin"/>
</dbReference>
<dbReference type="GO" id="GO:0004252">
    <property type="term" value="F:serine-type endopeptidase activity"/>
    <property type="evidence" value="ECO:0007669"/>
    <property type="project" value="InterPro"/>
</dbReference>
<dbReference type="PROSITE" id="PS00135">
    <property type="entry name" value="TRYPSIN_SER"/>
    <property type="match status" value="1"/>
</dbReference>
<proteinExistence type="predicted"/>
<dbReference type="InterPro" id="IPR001254">
    <property type="entry name" value="Trypsin_dom"/>
</dbReference>
<dbReference type="InterPro" id="IPR001314">
    <property type="entry name" value="Peptidase_S1A"/>
</dbReference>
<feature type="domain" description="Peptidase S1" evidence="3">
    <location>
        <begin position="1"/>
        <end position="263"/>
    </location>
</feature>
<evidence type="ECO:0000256" key="2">
    <source>
        <dbReference type="RuleBase" id="RU363034"/>
    </source>
</evidence>
<dbReference type="PRINTS" id="PR00722">
    <property type="entry name" value="CHYMOTRYPSIN"/>
</dbReference>
<dbReference type="PANTHER" id="PTHR24258">
    <property type="entry name" value="SERINE PROTEASE-RELATED"/>
    <property type="match status" value="1"/>
</dbReference>
<dbReference type="Pfam" id="PF00089">
    <property type="entry name" value="Trypsin"/>
    <property type="match status" value="1"/>
</dbReference>